<reference evidence="4 5" key="1">
    <citation type="submission" date="2018-10" db="EMBL/GenBank/DDBJ databases">
        <title>Isolation from cow dung.</title>
        <authorList>
            <person name="Ling L."/>
        </authorList>
    </citation>
    <scope>NUCLEOTIDE SEQUENCE [LARGE SCALE GENOMIC DNA]</scope>
    <source>
        <strain evidence="4 5">NEAU-LL90</strain>
    </source>
</reference>
<dbReference type="SUPFAM" id="SSF46689">
    <property type="entry name" value="Homeodomain-like"/>
    <property type="match status" value="1"/>
</dbReference>
<gene>
    <name evidence="4" type="ORF">EBN03_02010</name>
</gene>
<evidence type="ECO:0000256" key="1">
    <source>
        <dbReference type="ARBA" id="ARBA00023125"/>
    </source>
</evidence>
<dbReference type="InterPro" id="IPR001647">
    <property type="entry name" value="HTH_TetR"/>
</dbReference>
<dbReference type="Pfam" id="PF00440">
    <property type="entry name" value="TetR_N"/>
    <property type="match status" value="1"/>
</dbReference>
<dbReference type="InterPro" id="IPR009057">
    <property type="entry name" value="Homeodomain-like_sf"/>
</dbReference>
<feature type="domain" description="HTH tetR-type" evidence="3">
    <location>
        <begin position="1"/>
        <end position="51"/>
    </location>
</feature>
<proteinExistence type="predicted"/>
<feature type="DNA-binding region" description="H-T-H motif" evidence="2">
    <location>
        <begin position="14"/>
        <end position="33"/>
    </location>
</feature>
<organism evidence="4 5">
    <name type="scientific">Nocardia stercoris</name>
    <dbReference type="NCBI Taxonomy" id="2483361"/>
    <lineage>
        <taxon>Bacteria</taxon>
        <taxon>Bacillati</taxon>
        <taxon>Actinomycetota</taxon>
        <taxon>Actinomycetes</taxon>
        <taxon>Mycobacteriales</taxon>
        <taxon>Nocardiaceae</taxon>
        <taxon>Nocardia</taxon>
    </lineage>
</organism>
<dbReference type="Proteomes" id="UP000279275">
    <property type="component" value="Unassembled WGS sequence"/>
</dbReference>
<protein>
    <submittedName>
        <fullName evidence="4">TetR/AcrR family transcriptional regulator</fullName>
    </submittedName>
</protein>
<evidence type="ECO:0000259" key="3">
    <source>
        <dbReference type="PROSITE" id="PS50977"/>
    </source>
</evidence>
<dbReference type="PROSITE" id="PS50977">
    <property type="entry name" value="HTH_TETR_2"/>
    <property type="match status" value="1"/>
</dbReference>
<accession>A0A3M2LIB8</accession>
<sequence>MRELLVEQDWAKITLGDIAAHAGISRQTLYNEFGSRQGLARAYALRLADQLVDHVVVGVAEFEGDAREAFRAGLSNFILDIAIDPLVLSLISGAPKIDLLRLVTLDAGPLIEHASDRLSAALQTSWLRATAAEADVLAHAVVRIAVSYITAPASLHRDAPEELSLLLGPYVEVSMATRGAISPE</sequence>
<dbReference type="InterPro" id="IPR040611">
    <property type="entry name" value="AlkX_C"/>
</dbReference>
<keyword evidence="1 2" id="KW-0238">DNA-binding</keyword>
<dbReference type="Pfam" id="PF18556">
    <property type="entry name" value="TetR_C_35"/>
    <property type="match status" value="1"/>
</dbReference>
<comment type="caution">
    <text evidence="4">The sequence shown here is derived from an EMBL/GenBank/DDBJ whole genome shotgun (WGS) entry which is preliminary data.</text>
</comment>
<dbReference type="GO" id="GO:0003677">
    <property type="term" value="F:DNA binding"/>
    <property type="evidence" value="ECO:0007669"/>
    <property type="project" value="UniProtKB-UniRule"/>
</dbReference>
<dbReference type="EMBL" id="RFFH01000001">
    <property type="protein sequence ID" value="RMI35765.1"/>
    <property type="molecule type" value="Genomic_DNA"/>
</dbReference>
<name>A0A3M2LIB8_9NOCA</name>
<evidence type="ECO:0000256" key="2">
    <source>
        <dbReference type="PROSITE-ProRule" id="PRU00335"/>
    </source>
</evidence>
<evidence type="ECO:0000313" key="4">
    <source>
        <dbReference type="EMBL" id="RMI35765.1"/>
    </source>
</evidence>
<keyword evidence="5" id="KW-1185">Reference proteome</keyword>
<dbReference type="OrthoDB" id="4371863at2"/>
<dbReference type="Gene3D" id="1.10.357.10">
    <property type="entry name" value="Tetracycline Repressor, domain 2"/>
    <property type="match status" value="1"/>
</dbReference>
<evidence type="ECO:0000313" key="5">
    <source>
        <dbReference type="Proteomes" id="UP000279275"/>
    </source>
</evidence>
<dbReference type="AlphaFoldDB" id="A0A3M2LIB8"/>